<name>A0A2U9GJ31_9STRA</name>
<sequence>MVRMYQILLKKFYQILITRKKIFSAAAQTIKNFSFSQTLKNPFMDLIFYIFVVLLAMFVYSLSPVFCFLWDETSNFEAIKIYYFMNYPELLSLLKKNQLMQVDLEFQISQEFAELRFLLPKVFSYGDDTLPTPVTYGRFCETVGAKARYYYLVEHHINLLLTLTHFRAIFFTLCVEHQRLHLLYGLEDPTIKHKLLFLYINRMHEVNGKPTHPDFDRYNLDKFLDPNWNEVDLDWVNEQPEIEDGLIHIYHAFDFLRGEDGCVELTLRILNALKVRTKAFCDECDKFVNLPPAERREMLELTVEIEKLIVKFERKFYAIRKSRAEIFKLHSEWYDHWKVLIDQSYTRDLRYFELILDPSERYSNFAYIFASSLDSDFYYVLVEHYFLLYF</sequence>
<dbReference type="AlphaFoldDB" id="A0A2U9GJ31"/>
<protein>
    <submittedName>
        <fullName evidence="2">Uncharacterized protein</fullName>
    </submittedName>
</protein>
<keyword evidence="1" id="KW-1133">Transmembrane helix</keyword>
<dbReference type="EMBL" id="MG271847">
    <property type="protein sequence ID" value="AWQ64151.1"/>
    <property type="molecule type" value="Genomic_DNA"/>
</dbReference>
<evidence type="ECO:0000313" key="2">
    <source>
        <dbReference type="EMBL" id="AWQ64151.1"/>
    </source>
</evidence>
<keyword evidence="1" id="KW-0812">Transmembrane</keyword>
<reference evidence="2" key="1">
    <citation type="journal article" date="2018" name="Genome Biol. Evol.">
        <title>Recurrent loss, horizontal transfer, and the obscure origins of mitochondrial introns in diatoms (Bacillariophyta).</title>
        <authorList>
            <person name="Guillory W.X."/>
            <person name="Onyshchenko A."/>
            <person name="Ruck E.C."/>
            <person name="Parks M."/>
            <person name="Nakov T."/>
            <person name="Wickett N.J."/>
            <person name="Alverson A.J."/>
        </authorList>
    </citation>
    <scope>NUCLEOTIDE SEQUENCE</scope>
    <source>
        <strain evidence="2">ECT3802</strain>
    </source>
</reference>
<organism evidence="2">
    <name type="scientific">Toxarium undulatum</name>
    <dbReference type="NCBI Taxonomy" id="210620"/>
    <lineage>
        <taxon>Eukaryota</taxon>
        <taxon>Sar</taxon>
        <taxon>Stramenopiles</taxon>
        <taxon>Ochrophyta</taxon>
        <taxon>Bacillariophyta</taxon>
        <taxon>Mediophyceae</taxon>
        <taxon>Toxariales</taxon>
        <taxon>Toxariaceae</taxon>
        <taxon>Toxarium</taxon>
    </lineage>
</organism>
<geneLocation type="mitochondrion" evidence="2"/>
<dbReference type="RefSeq" id="YP_009495504.1">
    <property type="nucleotide sequence ID" value="NC_037988.1"/>
</dbReference>
<feature type="transmembrane region" description="Helical" evidence="1">
    <location>
        <begin position="46"/>
        <end position="70"/>
    </location>
</feature>
<keyword evidence="1" id="KW-0472">Membrane</keyword>
<evidence type="ECO:0000256" key="1">
    <source>
        <dbReference type="SAM" id="Phobius"/>
    </source>
</evidence>
<gene>
    <name evidence="2" type="primary">orf390</name>
</gene>
<proteinExistence type="predicted"/>
<accession>A0A2U9GJ31</accession>
<dbReference type="GeneID" id="36957475"/>
<keyword evidence="2" id="KW-0496">Mitochondrion</keyword>